<dbReference type="RefSeq" id="WP_070205412.1">
    <property type="nucleotide sequence ID" value="NZ_LJGZ01000114.1"/>
</dbReference>
<accession>A0A1E7LFB5</accession>
<name>A0A1E7LFB5_9ACTN</name>
<dbReference type="Proteomes" id="UP000175971">
    <property type="component" value="Unassembled WGS sequence"/>
</dbReference>
<evidence type="ECO:0000313" key="2">
    <source>
        <dbReference type="Proteomes" id="UP000175971"/>
    </source>
</evidence>
<gene>
    <name evidence="1" type="ORF">AN221_44165</name>
</gene>
<dbReference type="OrthoDB" id="3672045at2"/>
<organism evidence="1 2">
    <name type="scientific">Streptomyces nanshensis</name>
    <dbReference type="NCBI Taxonomy" id="518642"/>
    <lineage>
        <taxon>Bacteria</taxon>
        <taxon>Bacillati</taxon>
        <taxon>Actinomycetota</taxon>
        <taxon>Actinomycetes</taxon>
        <taxon>Kitasatosporales</taxon>
        <taxon>Streptomycetaceae</taxon>
        <taxon>Streptomyces</taxon>
    </lineage>
</organism>
<keyword evidence="2" id="KW-1185">Reference proteome</keyword>
<sequence length="237" mass="25231">MAIIPTDLLDRIRALERQVRELMGSANTTPALNSIAGGEVVIGERGRLRVRTAGDEDLLYLGRVAPDRDAETPQQGLVVRRDDGSLALTVWTGAPDSQAVQPVQILDRRGNVVLADDTVRGGLARPYLPFALPAPVDPARWESTGATTWTTLHRGPGLVQHPRLHCEIAVAGAPGEVRLLVNGVQLGPVGGPGAGLVLTERMGVEYGATVTFEIQARVTTSGTTIRCHPLTLYGLES</sequence>
<reference evidence="1 2" key="1">
    <citation type="journal article" date="2016" name="Front. Microbiol.">
        <title>Comparative Genomics Analysis of Streptomyces Species Reveals Their Adaptation to the Marine Environment and Their Diversity at the Genomic Level.</title>
        <authorList>
            <person name="Tian X."/>
            <person name="Zhang Z."/>
            <person name="Yang T."/>
            <person name="Chen M."/>
            <person name="Li J."/>
            <person name="Chen F."/>
            <person name="Yang J."/>
            <person name="Li W."/>
            <person name="Zhang B."/>
            <person name="Zhang Z."/>
            <person name="Wu J."/>
            <person name="Zhang C."/>
            <person name="Long L."/>
            <person name="Xiao J."/>
        </authorList>
    </citation>
    <scope>NUCLEOTIDE SEQUENCE [LARGE SCALE GENOMIC DNA]</scope>
    <source>
        <strain evidence="1 2">SCSIO M10372</strain>
    </source>
</reference>
<dbReference type="AlphaFoldDB" id="A0A1E7LFB5"/>
<evidence type="ECO:0000313" key="1">
    <source>
        <dbReference type="EMBL" id="OEV14811.1"/>
    </source>
</evidence>
<dbReference type="PATRIC" id="fig|518642.7.peg.8716"/>
<comment type="caution">
    <text evidence="1">The sequence shown here is derived from an EMBL/GenBank/DDBJ whole genome shotgun (WGS) entry which is preliminary data.</text>
</comment>
<dbReference type="EMBL" id="LJGZ01000114">
    <property type="protein sequence ID" value="OEV14811.1"/>
    <property type="molecule type" value="Genomic_DNA"/>
</dbReference>
<proteinExistence type="predicted"/>
<protein>
    <submittedName>
        <fullName evidence="1">Uncharacterized protein</fullName>
    </submittedName>
</protein>